<keyword evidence="4" id="KW-0378">Hydrolase</keyword>
<evidence type="ECO:0000313" key="4">
    <source>
        <dbReference type="EMBL" id="RZS66817.1"/>
    </source>
</evidence>
<dbReference type="Proteomes" id="UP000292039">
    <property type="component" value="Unassembled WGS sequence"/>
</dbReference>
<gene>
    <name evidence="4" type="ORF">EV679_2976</name>
</gene>
<dbReference type="HAMAP" id="MF_00048">
    <property type="entry name" value="UPF0102"/>
    <property type="match status" value="1"/>
</dbReference>
<dbReference type="InterPro" id="IPR011335">
    <property type="entry name" value="Restrct_endonuc-II-like"/>
</dbReference>
<dbReference type="PANTHER" id="PTHR34039:SF1">
    <property type="entry name" value="UPF0102 PROTEIN YRAN"/>
    <property type="match status" value="1"/>
</dbReference>
<comment type="similarity">
    <text evidence="1 2">Belongs to the UPF0102 family.</text>
</comment>
<dbReference type="PANTHER" id="PTHR34039">
    <property type="entry name" value="UPF0102 PROTEIN YRAN"/>
    <property type="match status" value="1"/>
</dbReference>
<dbReference type="AlphaFoldDB" id="A0A4Q7MGQ8"/>
<dbReference type="NCBIfam" id="TIGR00252">
    <property type="entry name" value="YraN family protein"/>
    <property type="match status" value="1"/>
</dbReference>
<dbReference type="InterPro" id="IPR011856">
    <property type="entry name" value="tRNA_endonuc-like_dom_sf"/>
</dbReference>
<keyword evidence="4" id="KW-0540">Nuclease</keyword>
<proteinExistence type="inferred from homology"/>
<evidence type="ECO:0000256" key="2">
    <source>
        <dbReference type="HAMAP-Rule" id="MF_00048"/>
    </source>
</evidence>
<dbReference type="Gene3D" id="3.40.1350.10">
    <property type="match status" value="1"/>
</dbReference>
<reference evidence="4 5" key="1">
    <citation type="submission" date="2019-02" db="EMBL/GenBank/DDBJ databases">
        <title>Genomic Encyclopedia of Type Strains, Phase IV (KMG-IV): sequencing the most valuable type-strain genomes for metagenomic binning, comparative biology and taxonomic classification.</title>
        <authorList>
            <person name="Goeker M."/>
        </authorList>
    </citation>
    <scope>NUCLEOTIDE SEQUENCE [LARGE SCALE GENOMIC DNA]</scope>
    <source>
        <strain evidence="4 5">DSM 16618</strain>
    </source>
</reference>
<dbReference type="GO" id="GO:0003676">
    <property type="term" value="F:nucleic acid binding"/>
    <property type="evidence" value="ECO:0007669"/>
    <property type="project" value="InterPro"/>
</dbReference>
<evidence type="ECO:0000256" key="1">
    <source>
        <dbReference type="ARBA" id="ARBA00006738"/>
    </source>
</evidence>
<dbReference type="Pfam" id="PF02021">
    <property type="entry name" value="UPF0102"/>
    <property type="match status" value="1"/>
</dbReference>
<organism evidence="4 5">
    <name type="scientific">Kerstersia gyiorum</name>
    <dbReference type="NCBI Taxonomy" id="206506"/>
    <lineage>
        <taxon>Bacteria</taxon>
        <taxon>Pseudomonadati</taxon>
        <taxon>Pseudomonadota</taxon>
        <taxon>Betaproteobacteria</taxon>
        <taxon>Burkholderiales</taxon>
        <taxon>Alcaligenaceae</taxon>
        <taxon>Kerstersia</taxon>
    </lineage>
</organism>
<feature type="region of interest" description="Disordered" evidence="3">
    <location>
        <begin position="27"/>
        <end position="73"/>
    </location>
</feature>
<dbReference type="GO" id="GO:0004519">
    <property type="term" value="F:endonuclease activity"/>
    <property type="evidence" value="ECO:0007669"/>
    <property type="project" value="UniProtKB-KW"/>
</dbReference>
<accession>A0A4Q7MGQ8</accession>
<dbReference type="NCBIfam" id="NF009150">
    <property type="entry name" value="PRK12497.1-3"/>
    <property type="match status" value="1"/>
</dbReference>
<name>A0A4Q7MGQ8_9BURK</name>
<feature type="compositionally biased region" description="Basic residues" evidence="3">
    <location>
        <begin position="28"/>
        <end position="43"/>
    </location>
</feature>
<keyword evidence="4" id="KW-0255">Endonuclease</keyword>
<dbReference type="SUPFAM" id="SSF52980">
    <property type="entry name" value="Restriction endonuclease-like"/>
    <property type="match status" value="1"/>
</dbReference>
<protein>
    <recommendedName>
        <fullName evidence="2">UPF0102 protein EV679_2976</fullName>
    </recommendedName>
</protein>
<dbReference type="RefSeq" id="WP_083969610.1">
    <property type="nucleotide sequence ID" value="NZ_CBCSEB010000009.1"/>
</dbReference>
<sequence>MSRSSREDTIFSDAAYAPLWQQLEKAQGRARRNRKRRLARQHAARLEAISDPTPPPAPRHARHGSPARQRGNRAEDRALAHLQAAGLVLLARNLQCRAGEIDLVMRDGQELVFVEVRQRSHSRHGGAAASVDAGKQRRLLATAAWFLPQIRRAHFPGREPGCRFDVLAVDGHTIHWLKSAFLS</sequence>
<evidence type="ECO:0000256" key="3">
    <source>
        <dbReference type="SAM" id="MobiDB-lite"/>
    </source>
</evidence>
<comment type="caution">
    <text evidence="4">The sequence shown here is derived from an EMBL/GenBank/DDBJ whole genome shotgun (WGS) entry which is preliminary data.</text>
</comment>
<dbReference type="EMBL" id="SGWZ01000005">
    <property type="protein sequence ID" value="RZS66817.1"/>
    <property type="molecule type" value="Genomic_DNA"/>
</dbReference>
<evidence type="ECO:0000313" key="5">
    <source>
        <dbReference type="Proteomes" id="UP000292039"/>
    </source>
</evidence>
<dbReference type="InterPro" id="IPR003509">
    <property type="entry name" value="UPF0102_YraN-like"/>
</dbReference>